<dbReference type="InterPro" id="IPR059164">
    <property type="entry name" value="HAT_PRP39_C"/>
</dbReference>
<dbReference type="Gene3D" id="1.25.40.10">
    <property type="entry name" value="Tetratricopeptide repeat domain"/>
    <property type="match status" value="2"/>
</dbReference>
<gene>
    <name evidence="7" type="ORF">LAFE_0C11254G</name>
</gene>
<evidence type="ECO:0000256" key="3">
    <source>
        <dbReference type="ARBA" id="ARBA00022737"/>
    </source>
</evidence>
<dbReference type="AlphaFoldDB" id="A0A1G4MAG7"/>
<name>A0A1G4MAG7_LACFM</name>
<comment type="similarity">
    <text evidence="6">Belongs to the PRP39 family.</text>
</comment>
<evidence type="ECO:0000256" key="1">
    <source>
        <dbReference type="ARBA" id="ARBA00004123"/>
    </source>
</evidence>
<dbReference type="GO" id="GO:0071004">
    <property type="term" value="C:U2-type prespliceosome"/>
    <property type="evidence" value="ECO:0007669"/>
    <property type="project" value="TreeGrafter"/>
</dbReference>
<dbReference type="STRING" id="4955.A0A1G4MAG7"/>
<keyword evidence="8" id="KW-1185">Reference proteome</keyword>
<reference evidence="7 8" key="1">
    <citation type="submission" date="2016-03" db="EMBL/GenBank/DDBJ databases">
        <authorList>
            <person name="Devillers H."/>
        </authorList>
    </citation>
    <scope>NUCLEOTIDE SEQUENCE [LARGE SCALE GENOMIC DNA]</scope>
    <source>
        <strain evidence="7">CBS 6772</strain>
    </source>
</reference>
<dbReference type="OMA" id="SLELWCD"/>
<evidence type="ECO:0000313" key="8">
    <source>
        <dbReference type="Proteomes" id="UP000190831"/>
    </source>
</evidence>
<accession>A0A1G4MAG7</accession>
<evidence type="ECO:0000256" key="4">
    <source>
        <dbReference type="ARBA" id="ARBA00023187"/>
    </source>
</evidence>
<organism evidence="7 8">
    <name type="scientific">Lachancea fermentati</name>
    <name type="common">Zygosaccharomyces fermentati</name>
    <dbReference type="NCBI Taxonomy" id="4955"/>
    <lineage>
        <taxon>Eukaryota</taxon>
        <taxon>Fungi</taxon>
        <taxon>Dikarya</taxon>
        <taxon>Ascomycota</taxon>
        <taxon>Saccharomycotina</taxon>
        <taxon>Saccharomycetes</taxon>
        <taxon>Saccharomycetales</taxon>
        <taxon>Saccharomycetaceae</taxon>
        <taxon>Lachancea</taxon>
    </lineage>
</organism>
<dbReference type="GO" id="GO:0005685">
    <property type="term" value="C:U1 snRNP"/>
    <property type="evidence" value="ECO:0007669"/>
    <property type="project" value="TreeGrafter"/>
</dbReference>
<dbReference type="SMART" id="SM00386">
    <property type="entry name" value="HAT"/>
    <property type="match status" value="5"/>
</dbReference>
<proteinExistence type="inferred from homology"/>
<dbReference type="SUPFAM" id="SSF48452">
    <property type="entry name" value="TPR-like"/>
    <property type="match status" value="1"/>
</dbReference>
<dbReference type="Pfam" id="PF23241">
    <property type="entry name" value="HAT_PRP39_C"/>
    <property type="match status" value="1"/>
</dbReference>
<dbReference type="GO" id="GO:0030627">
    <property type="term" value="F:pre-mRNA 5'-splice site binding"/>
    <property type="evidence" value="ECO:0007669"/>
    <property type="project" value="TreeGrafter"/>
</dbReference>
<keyword evidence="2" id="KW-0507">mRNA processing</keyword>
<evidence type="ECO:0000256" key="6">
    <source>
        <dbReference type="ARBA" id="ARBA00038019"/>
    </source>
</evidence>
<dbReference type="GO" id="GO:0000243">
    <property type="term" value="C:commitment complex"/>
    <property type="evidence" value="ECO:0007669"/>
    <property type="project" value="TreeGrafter"/>
</dbReference>
<dbReference type="GO" id="GO:0000395">
    <property type="term" value="P:mRNA 5'-splice site recognition"/>
    <property type="evidence" value="ECO:0007669"/>
    <property type="project" value="TreeGrafter"/>
</dbReference>
<sequence length="632" mass="74672">MDQTNTPVLYFNDKNKKDALGDLDVAFLRDNERWVEAYKTVQWNDITSLDNLIKRTEQLVIKYKNPNSAIKIAIERIFEEVLGRYPLLFGYWKKFTAVQYQLNGLEKSLEVLSTAVDAFPHSLELWCDYLNVLLANSADKIDHIRTNFQLGKKQVGYQFLSHPFWDMYIKFETDQKQWENVAELYQSISKIPLHQYARYYSSYKAFLTQHPEVQPTDDVEKIFAKTQKMVNEIWKYESQIKQSFFNLSVVGEKELDNWDTYLSFIIKRSEYSKDLVKSVFERCLIPCQFYEYFWLKYASWSKNTSSFEENIDVFERGSKSLPLDKKQFRYGYLEFLKLSMRRNKEFVRHMIFAVLETYVKYWPHDIQLMAYCLFSIKRLNFSSSLTHEDQEILKQQSDYASYLEKNINHFLGKSFEGDHQLLNIMNKSNVALVIVELIKVTYLTLKNNIKTKKLFTSFGATPLLQDSVTFWLMYYRFLKVSLDFSEIEIFITRLGTDIFLPTSISNDIITDYKSFYYTNANIMTHEQSMIQNQPRRTLDPLVEIDLKINDPQFKGTTEKYVKTEWQKSPVYKENGHIGISIERPSISNTIIEQDSKLFENTPPALPTFKNLEKMNKTPIYIDHSIQDLTPGS</sequence>
<dbReference type="EMBL" id="LT598485">
    <property type="protein sequence ID" value="SCW00754.1"/>
    <property type="molecule type" value="Genomic_DNA"/>
</dbReference>
<evidence type="ECO:0000256" key="2">
    <source>
        <dbReference type="ARBA" id="ARBA00022664"/>
    </source>
</evidence>
<dbReference type="OrthoDB" id="10265668at2759"/>
<dbReference type="PANTHER" id="PTHR17204">
    <property type="entry name" value="PRE-MRNA PROCESSING PROTEIN PRP39-RELATED"/>
    <property type="match status" value="1"/>
</dbReference>
<keyword evidence="5" id="KW-0539">Nucleus</keyword>
<keyword evidence="4" id="KW-0508">mRNA splicing</keyword>
<comment type="subcellular location">
    <subcellularLocation>
        <location evidence="1">Nucleus</location>
    </subcellularLocation>
</comment>
<protein>
    <submittedName>
        <fullName evidence="7">LAFE_0C11254g1_1</fullName>
    </submittedName>
</protein>
<evidence type="ECO:0000256" key="5">
    <source>
        <dbReference type="ARBA" id="ARBA00023242"/>
    </source>
</evidence>
<dbReference type="InterPro" id="IPR003107">
    <property type="entry name" value="HAT"/>
</dbReference>
<dbReference type="PANTHER" id="PTHR17204:SF5">
    <property type="entry name" value="PRE-MRNA-PROCESSING FACTOR 39"/>
    <property type="match status" value="1"/>
</dbReference>
<dbReference type="InterPro" id="IPR011990">
    <property type="entry name" value="TPR-like_helical_dom_sf"/>
</dbReference>
<evidence type="ECO:0000313" key="7">
    <source>
        <dbReference type="EMBL" id="SCW00754.1"/>
    </source>
</evidence>
<keyword evidence="3" id="KW-0677">Repeat</keyword>
<dbReference type="Proteomes" id="UP000190831">
    <property type="component" value="Chromosome C"/>
</dbReference>
<dbReference type="Pfam" id="PF23240">
    <property type="entry name" value="HAT_PRP39_N"/>
    <property type="match status" value="1"/>
</dbReference>